<dbReference type="EMBL" id="JAKGSG010000036">
    <property type="protein sequence ID" value="MCF4122032.1"/>
    <property type="molecule type" value="Genomic_DNA"/>
</dbReference>
<feature type="compositionally biased region" description="Basic and acidic residues" evidence="1">
    <location>
        <begin position="171"/>
        <end position="191"/>
    </location>
</feature>
<proteinExistence type="predicted"/>
<keyword evidence="3" id="KW-1185">Reference proteome</keyword>
<dbReference type="AlphaFoldDB" id="A0AA41QF66"/>
<dbReference type="PROSITE" id="PS50096">
    <property type="entry name" value="IQ"/>
    <property type="match status" value="1"/>
</dbReference>
<accession>A0AA41QF66</accession>
<dbReference type="Proteomes" id="UP001165405">
    <property type="component" value="Unassembled WGS sequence"/>
</dbReference>
<protein>
    <submittedName>
        <fullName evidence="2">Uncharacterized protein</fullName>
    </submittedName>
</protein>
<reference evidence="2" key="1">
    <citation type="submission" date="2022-01" db="EMBL/GenBank/DDBJ databases">
        <title>Antribacter sp. nov., isolated from Guizhou of China.</title>
        <authorList>
            <person name="Chengliang C."/>
            <person name="Ya Z."/>
        </authorList>
    </citation>
    <scope>NUCLEOTIDE SEQUENCE</scope>
    <source>
        <strain evidence="2">KLBMP 9083</strain>
    </source>
</reference>
<feature type="region of interest" description="Disordered" evidence="1">
    <location>
        <begin position="167"/>
        <end position="191"/>
    </location>
</feature>
<name>A0AA41QF66_9MICO</name>
<evidence type="ECO:0000313" key="2">
    <source>
        <dbReference type="EMBL" id="MCF4122032.1"/>
    </source>
</evidence>
<evidence type="ECO:0000313" key="3">
    <source>
        <dbReference type="Proteomes" id="UP001165405"/>
    </source>
</evidence>
<organism evidence="2 3">
    <name type="scientific">Antribacter soli</name>
    <dbReference type="NCBI Taxonomy" id="2910976"/>
    <lineage>
        <taxon>Bacteria</taxon>
        <taxon>Bacillati</taxon>
        <taxon>Actinomycetota</taxon>
        <taxon>Actinomycetes</taxon>
        <taxon>Micrococcales</taxon>
        <taxon>Promicromonosporaceae</taxon>
        <taxon>Antribacter</taxon>
    </lineage>
</organism>
<dbReference type="RefSeq" id="WP_236089829.1">
    <property type="nucleotide sequence ID" value="NZ_JAKGSG010000036.1"/>
</dbReference>
<comment type="caution">
    <text evidence="2">The sequence shown here is derived from an EMBL/GenBank/DDBJ whole genome shotgun (WGS) entry which is preliminary data.</text>
</comment>
<evidence type="ECO:0000256" key="1">
    <source>
        <dbReference type="SAM" id="MobiDB-lite"/>
    </source>
</evidence>
<gene>
    <name evidence="2" type="ORF">L1785_13695</name>
</gene>
<sequence length="312" mass="34213">MDDRITTLTHAGSPDSLDLYFAYYLDADPAATAHDVRKGITHRAANGFGPCRVALSTILGRVSPPSRPVAAAYLAQCAGGLPQRRAEPPLERVETHDGTHQETRAVDRGDLADGSAAAVGRGMTSVMANLSDWVPDGLGALALLVSIVSARYSFLATRSARVQAEAAQRQTEIEHQRRHDERRPTWEAKVEPERKDKRSFLLSLVLTSREAVDSVTVTLLSPEAFLFTTDQPASLASRRVATLQDRLRPGHPEARWPVRVPSHLRGHLARLQIDTTISDQKWRGWTSRCQSPRQGRTGCNARSKVAAGSTWC</sequence>